<dbReference type="PROSITE" id="PS50109">
    <property type="entry name" value="HIS_KIN"/>
    <property type="match status" value="1"/>
</dbReference>
<dbReference type="InterPro" id="IPR036890">
    <property type="entry name" value="HATPase_C_sf"/>
</dbReference>
<proteinExistence type="predicted"/>
<evidence type="ECO:0000256" key="3">
    <source>
        <dbReference type="ARBA" id="ARBA00022553"/>
    </source>
</evidence>
<dbReference type="PANTHER" id="PTHR42878">
    <property type="entry name" value="TWO-COMPONENT HISTIDINE KINASE"/>
    <property type="match status" value="1"/>
</dbReference>
<dbReference type="PANTHER" id="PTHR42878:SF15">
    <property type="entry name" value="BACTERIOPHYTOCHROME"/>
    <property type="match status" value="1"/>
</dbReference>
<dbReference type="CDD" id="cd00082">
    <property type="entry name" value="HisKA"/>
    <property type="match status" value="1"/>
</dbReference>
<feature type="transmembrane region" description="Helical" evidence="7">
    <location>
        <begin position="55"/>
        <end position="77"/>
    </location>
</feature>
<name>A0A518ELT2_9BACT</name>
<dbReference type="Gene3D" id="1.10.287.130">
    <property type="match status" value="1"/>
</dbReference>
<dbReference type="GO" id="GO:0000155">
    <property type="term" value="F:phosphorelay sensor kinase activity"/>
    <property type="evidence" value="ECO:0007669"/>
    <property type="project" value="InterPro"/>
</dbReference>
<dbReference type="GO" id="GO:0007234">
    <property type="term" value="P:osmosensory signaling via phosphorelay pathway"/>
    <property type="evidence" value="ECO:0007669"/>
    <property type="project" value="TreeGrafter"/>
</dbReference>
<evidence type="ECO:0000313" key="9">
    <source>
        <dbReference type="EMBL" id="QDV05049.1"/>
    </source>
</evidence>
<feature type="transmembrane region" description="Helical" evidence="7">
    <location>
        <begin position="89"/>
        <end position="109"/>
    </location>
</feature>
<dbReference type="SMART" id="SM00388">
    <property type="entry name" value="HisKA"/>
    <property type="match status" value="1"/>
</dbReference>
<comment type="catalytic activity">
    <reaction evidence="1">
        <text>ATP + protein L-histidine = ADP + protein N-phospho-L-histidine.</text>
        <dbReference type="EC" id="2.7.13.3"/>
    </reaction>
</comment>
<dbReference type="GO" id="GO:0000156">
    <property type="term" value="F:phosphorelay response regulator activity"/>
    <property type="evidence" value="ECO:0007669"/>
    <property type="project" value="TreeGrafter"/>
</dbReference>
<dbReference type="PRINTS" id="PR00344">
    <property type="entry name" value="BCTRLSENSOR"/>
</dbReference>
<keyword evidence="3" id="KW-0597">Phosphoprotein</keyword>
<dbReference type="Pfam" id="PF02518">
    <property type="entry name" value="HATPase_c"/>
    <property type="match status" value="1"/>
</dbReference>
<dbReference type="EMBL" id="CP036434">
    <property type="protein sequence ID" value="QDV05049.1"/>
    <property type="molecule type" value="Genomic_DNA"/>
</dbReference>
<protein>
    <recommendedName>
        <fullName evidence="2">histidine kinase</fullName>
        <ecNumber evidence="2">2.7.13.3</ecNumber>
    </recommendedName>
</protein>
<keyword evidence="10" id="KW-1185">Reference proteome</keyword>
<evidence type="ECO:0000256" key="4">
    <source>
        <dbReference type="ARBA" id="ARBA00022679"/>
    </source>
</evidence>
<dbReference type="InterPro" id="IPR005467">
    <property type="entry name" value="His_kinase_dom"/>
</dbReference>
<dbReference type="Gene3D" id="3.30.565.10">
    <property type="entry name" value="Histidine kinase-like ATPase, C-terminal domain"/>
    <property type="match status" value="1"/>
</dbReference>
<feature type="domain" description="Histidine kinase" evidence="8">
    <location>
        <begin position="155"/>
        <end position="364"/>
    </location>
</feature>
<dbReference type="OrthoDB" id="231918at2"/>
<keyword evidence="5" id="KW-0418">Kinase</keyword>
<dbReference type="SMART" id="SM00387">
    <property type="entry name" value="HATPase_c"/>
    <property type="match status" value="1"/>
</dbReference>
<dbReference type="InterPro" id="IPR004358">
    <property type="entry name" value="Sig_transdc_His_kin-like_C"/>
</dbReference>
<dbReference type="SUPFAM" id="SSF55874">
    <property type="entry name" value="ATPase domain of HSP90 chaperone/DNA topoisomerase II/histidine kinase"/>
    <property type="match status" value="1"/>
</dbReference>
<reference evidence="9 10" key="1">
    <citation type="submission" date="2019-02" db="EMBL/GenBank/DDBJ databases">
        <title>Deep-cultivation of Planctomycetes and their phenomic and genomic characterization uncovers novel biology.</title>
        <authorList>
            <person name="Wiegand S."/>
            <person name="Jogler M."/>
            <person name="Boedeker C."/>
            <person name="Pinto D."/>
            <person name="Vollmers J."/>
            <person name="Rivas-Marin E."/>
            <person name="Kohn T."/>
            <person name="Peeters S.H."/>
            <person name="Heuer A."/>
            <person name="Rast P."/>
            <person name="Oberbeckmann S."/>
            <person name="Bunk B."/>
            <person name="Jeske O."/>
            <person name="Meyerdierks A."/>
            <person name="Storesund J.E."/>
            <person name="Kallscheuer N."/>
            <person name="Luecker S."/>
            <person name="Lage O.M."/>
            <person name="Pohl T."/>
            <person name="Merkel B.J."/>
            <person name="Hornburger P."/>
            <person name="Mueller R.-W."/>
            <person name="Bruemmer F."/>
            <person name="Labrenz M."/>
            <person name="Spormann A.M."/>
            <person name="Op den Camp H."/>
            <person name="Overmann J."/>
            <person name="Amann R."/>
            <person name="Jetten M.S.M."/>
            <person name="Mascher T."/>
            <person name="Medema M.H."/>
            <person name="Devos D.P."/>
            <person name="Kaster A.-K."/>
            <person name="Ovreas L."/>
            <person name="Rohde M."/>
            <person name="Galperin M.Y."/>
            <person name="Jogler C."/>
        </authorList>
    </citation>
    <scope>NUCLEOTIDE SEQUENCE [LARGE SCALE GENOMIC DNA]</scope>
    <source>
        <strain evidence="9 10">Poly30</strain>
    </source>
</reference>
<dbReference type="SUPFAM" id="SSF47384">
    <property type="entry name" value="Homodimeric domain of signal transducing histidine kinase"/>
    <property type="match status" value="1"/>
</dbReference>
<dbReference type="InterPro" id="IPR036097">
    <property type="entry name" value="HisK_dim/P_sf"/>
</dbReference>
<dbReference type="InterPro" id="IPR003594">
    <property type="entry name" value="HATPase_dom"/>
</dbReference>
<keyword evidence="7" id="KW-1133">Transmembrane helix</keyword>
<dbReference type="GO" id="GO:0030295">
    <property type="term" value="F:protein kinase activator activity"/>
    <property type="evidence" value="ECO:0007669"/>
    <property type="project" value="TreeGrafter"/>
</dbReference>
<keyword evidence="6" id="KW-0175">Coiled coil</keyword>
<evidence type="ECO:0000313" key="10">
    <source>
        <dbReference type="Proteomes" id="UP000320390"/>
    </source>
</evidence>
<sequence length="371" mass="41019">MQILFDTSDFPPRWHCGSWTALHGWVHIIADIATGVAYFAIPSLFLLFLRKRKDVVFPALFWLFAAFILSCGTVHFIEASIFWTPWYRLSAFFKVLTATVSIATAIVMVRVMPQAMKIPGLSAMNEALQREIEQRERTEEELHKKNLQLDHFASMASHDLKSPLRAIKNLAEWVREDCKGHLPEASDEHLRLMHDRVEGMEGLLDGLLDFARAGSDVETEWLDLDVEADEAVSLLDVPDGCEIVFGSLPRVRAPRAALRLILRNLISNALKHGGRPDLKIEVRARTQDGVCLLEVADDGVGVPAEASESIFELFTTSRGSSDAHSHGLGLAAVRRTLATMGGTVTLSADTKEGATFLVSFPMIDDSALVSA</sequence>
<evidence type="ECO:0000256" key="7">
    <source>
        <dbReference type="SAM" id="Phobius"/>
    </source>
</evidence>
<dbReference type="InterPro" id="IPR003661">
    <property type="entry name" value="HisK_dim/P_dom"/>
</dbReference>
<dbReference type="Pfam" id="PF25487">
    <property type="entry name" value="ETR1_N"/>
    <property type="match status" value="1"/>
</dbReference>
<dbReference type="RefSeq" id="WP_145194475.1">
    <property type="nucleotide sequence ID" value="NZ_CP036434.1"/>
</dbReference>
<evidence type="ECO:0000259" key="8">
    <source>
        <dbReference type="PROSITE" id="PS50109"/>
    </source>
</evidence>
<feature type="coiled-coil region" evidence="6">
    <location>
        <begin position="121"/>
        <end position="148"/>
    </location>
</feature>
<evidence type="ECO:0000256" key="1">
    <source>
        <dbReference type="ARBA" id="ARBA00000085"/>
    </source>
</evidence>
<keyword evidence="7" id="KW-0812">Transmembrane</keyword>
<organism evidence="9 10">
    <name type="scientific">Saltatorellus ferox</name>
    <dbReference type="NCBI Taxonomy" id="2528018"/>
    <lineage>
        <taxon>Bacteria</taxon>
        <taxon>Pseudomonadati</taxon>
        <taxon>Planctomycetota</taxon>
        <taxon>Planctomycetia</taxon>
        <taxon>Planctomycetia incertae sedis</taxon>
        <taxon>Saltatorellus</taxon>
    </lineage>
</organism>
<evidence type="ECO:0000256" key="6">
    <source>
        <dbReference type="SAM" id="Coils"/>
    </source>
</evidence>
<dbReference type="CDD" id="cd00075">
    <property type="entry name" value="HATPase"/>
    <property type="match status" value="1"/>
</dbReference>
<dbReference type="EC" id="2.7.13.3" evidence="2"/>
<dbReference type="Pfam" id="PF00512">
    <property type="entry name" value="HisKA"/>
    <property type="match status" value="1"/>
</dbReference>
<accession>A0A518ELT2</accession>
<dbReference type="AlphaFoldDB" id="A0A518ELT2"/>
<keyword evidence="7" id="KW-0472">Membrane</keyword>
<keyword evidence="4 9" id="KW-0808">Transferase</keyword>
<gene>
    <name evidence="9" type="primary">cph1_3</name>
    <name evidence="9" type="ORF">Poly30_05440</name>
</gene>
<dbReference type="InterPro" id="IPR050351">
    <property type="entry name" value="BphY/WalK/GraS-like"/>
</dbReference>
<evidence type="ECO:0000256" key="2">
    <source>
        <dbReference type="ARBA" id="ARBA00012438"/>
    </source>
</evidence>
<dbReference type="Proteomes" id="UP000320390">
    <property type="component" value="Chromosome"/>
</dbReference>
<dbReference type="InterPro" id="IPR058544">
    <property type="entry name" value="ETR1_N"/>
</dbReference>
<feature type="transmembrane region" description="Helical" evidence="7">
    <location>
        <begin position="24"/>
        <end position="48"/>
    </location>
</feature>
<evidence type="ECO:0000256" key="5">
    <source>
        <dbReference type="ARBA" id="ARBA00022777"/>
    </source>
</evidence>